<feature type="domain" description="DUF306" evidence="1">
    <location>
        <begin position="33"/>
        <end position="136"/>
    </location>
</feature>
<dbReference type="InterPro" id="IPR005184">
    <property type="entry name" value="DUF306_Meta_HslJ"/>
</dbReference>
<dbReference type="PANTHER" id="PTHR35535:SF1">
    <property type="entry name" value="HEAT SHOCK PROTEIN HSLJ"/>
    <property type="match status" value="1"/>
</dbReference>
<dbReference type="Gene3D" id="2.40.128.270">
    <property type="match status" value="1"/>
</dbReference>
<protein>
    <recommendedName>
        <fullName evidence="1">DUF306 domain-containing protein</fullName>
    </recommendedName>
</protein>
<dbReference type="AlphaFoldDB" id="A0A2T2YEN7"/>
<dbReference type="OrthoDB" id="5348860at2"/>
<dbReference type="InterPro" id="IPR053147">
    <property type="entry name" value="Hsp_HslJ-like"/>
</dbReference>
<keyword evidence="3" id="KW-1185">Reference proteome</keyword>
<dbReference type="InterPro" id="IPR038670">
    <property type="entry name" value="HslJ-like_sf"/>
</dbReference>
<dbReference type="EMBL" id="PYFT01000001">
    <property type="protein sequence ID" value="PSR53981.1"/>
    <property type="molecule type" value="Genomic_DNA"/>
</dbReference>
<sequence>MRFILYLVGLPAILLLLLNCSVNNKKGYISNVTLESGKWILINLYEQEVIKQNTDRPIYLEFNVTDQKLTGFAGCNRLFGAFSSKGSAITFSRVGSTKLICPDAKLEDDFVSSLQQITRYQIDGEKLQLYNHSNLLMTLRLLTD</sequence>
<gene>
    <name evidence="2" type="ORF">AHMF7605_10850</name>
</gene>
<organism evidence="2 3">
    <name type="scientific">Adhaeribacter arboris</name>
    <dbReference type="NCBI Taxonomy" id="2072846"/>
    <lineage>
        <taxon>Bacteria</taxon>
        <taxon>Pseudomonadati</taxon>
        <taxon>Bacteroidota</taxon>
        <taxon>Cytophagia</taxon>
        <taxon>Cytophagales</taxon>
        <taxon>Hymenobacteraceae</taxon>
        <taxon>Adhaeribacter</taxon>
    </lineage>
</organism>
<evidence type="ECO:0000259" key="1">
    <source>
        <dbReference type="Pfam" id="PF03724"/>
    </source>
</evidence>
<name>A0A2T2YEN7_9BACT</name>
<reference evidence="2 3" key="1">
    <citation type="submission" date="2018-03" db="EMBL/GenBank/DDBJ databases">
        <title>Adhaeribacter sp. HMF7605 Genome sequencing and assembly.</title>
        <authorList>
            <person name="Kang H."/>
            <person name="Kang J."/>
            <person name="Cha I."/>
            <person name="Kim H."/>
            <person name="Joh K."/>
        </authorList>
    </citation>
    <scope>NUCLEOTIDE SEQUENCE [LARGE SCALE GENOMIC DNA]</scope>
    <source>
        <strain evidence="2 3">HMF7605</strain>
    </source>
</reference>
<proteinExistence type="predicted"/>
<dbReference type="Pfam" id="PF03724">
    <property type="entry name" value="META"/>
    <property type="match status" value="1"/>
</dbReference>
<dbReference type="RefSeq" id="WP_106929183.1">
    <property type="nucleotide sequence ID" value="NZ_PYFT01000001.1"/>
</dbReference>
<accession>A0A2T2YEN7</accession>
<dbReference type="PANTHER" id="PTHR35535">
    <property type="entry name" value="HEAT SHOCK PROTEIN HSLJ"/>
    <property type="match status" value="1"/>
</dbReference>
<evidence type="ECO:0000313" key="3">
    <source>
        <dbReference type="Proteomes" id="UP000240357"/>
    </source>
</evidence>
<comment type="caution">
    <text evidence="2">The sequence shown here is derived from an EMBL/GenBank/DDBJ whole genome shotgun (WGS) entry which is preliminary data.</text>
</comment>
<dbReference type="Proteomes" id="UP000240357">
    <property type="component" value="Unassembled WGS sequence"/>
</dbReference>
<evidence type="ECO:0000313" key="2">
    <source>
        <dbReference type="EMBL" id="PSR53981.1"/>
    </source>
</evidence>